<dbReference type="Gene3D" id="3.40.50.200">
    <property type="entry name" value="Peptidase S8/S53 domain"/>
    <property type="match status" value="1"/>
</dbReference>
<evidence type="ECO:0000259" key="14">
    <source>
        <dbReference type="Pfam" id="PF00082"/>
    </source>
</evidence>
<keyword evidence="8" id="KW-0720">Serine protease</keyword>
<dbReference type="GO" id="GO:0005886">
    <property type="term" value="C:plasma membrane"/>
    <property type="evidence" value="ECO:0007669"/>
    <property type="project" value="UniProtKB-SubCell"/>
</dbReference>
<comment type="subcellular location">
    <subcellularLocation>
        <location evidence="1">Cell membrane</location>
        <topology evidence="1">Single-pass membrane protein</topology>
    </subcellularLocation>
</comment>
<reference evidence="16" key="1">
    <citation type="submission" date="2010-03" db="EMBL/GenBank/DDBJ databases">
        <title>The complete chromosome of Tsukamurella paurometabola DSM 20162.</title>
        <authorList>
            <consortium name="US DOE Joint Genome Institute (JGI-PGF)"/>
            <person name="Lucas S."/>
            <person name="Copeland A."/>
            <person name="Lapidus A."/>
            <person name="Glavina del Rio T."/>
            <person name="Dalin E."/>
            <person name="Tice H."/>
            <person name="Bruce D."/>
            <person name="Goodwin L."/>
            <person name="Pitluck S."/>
            <person name="Kyrpides N."/>
            <person name="Mavromatis K."/>
            <person name="Ivanova N."/>
            <person name="Mikhailova N."/>
            <person name="Munk A.C."/>
            <person name="Brettin T."/>
            <person name="Detter J.C."/>
            <person name="Tapia R."/>
            <person name="Han C."/>
            <person name="Larimer F."/>
            <person name="Land M."/>
            <person name="Hauser L."/>
            <person name="Markowitz V."/>
            <person name="Cheng J.-F."/>
            <person name="Hugenholtz P."/>
            <person name="Woyke T."/>
            <person name="Wu D."/>
            <person name="Jando M."/>
            <person name="Brambilla E."/>
            <person name="Klenk H.-P."/>
            <person name="Eisen J.A."/>
        </authorList>
    </citation>
    <scope>NUCLEOTIDE SEQUENCE [LARGE SCALE GENOMIC DNA]</scope>
    <source>
        <strain evidence="16">ATCC 8368 / DSM 20162 / CCUG 35730 / CIP 100753 / JCM 10117 / KCTC 9821 / NBRC 16120 / NCIMB 702349 / NCTC 13040</strain>
    </source>
</reference>
<dbReference type="PROSITE" id="PS51892">
    <property type="entry name" value="SUBTILASE"/>
    <property type="match status" value="1"/>
</dbReference>
<dbReference type="AlphaFoldDB" id="D5URC3"/>
<proteinExistence type="inferred from homology"/>
<protein>
    <submittedName>
        <fullName evidence="15">Peptidase S8 and S53 subtilisin kexin sedolisin</fullName>
    </submittedName>
</protein>
<keyword evidence="16" id="KW-1185">Reference proteome</keyword>
<dbReference type="PANTHER" id="PTHR42884:SF14">
    <property type="entry name" value="NEUROENDOCRINE CONVERTASE 1"/>
    <property type="match status" value="1"/>
</dbReference>
<evidence type="ECO:0000256" key="12">
    <source>
        <dbReference type="SAM" id="MobiDB-lite"/>
    </source>
</evidence>
<feature type="transmembrane region" description="Helical" evidence="13">
    <location>
        <begin position="449"/>
        <end position="470"/>
    </location>
</feature>
<name>D5URC3_TSUPD</name>
<evidence type="ECO:0000256" key="5">
    <source>
        <dbReference type="ARBA" id="ARBA00022692"/>
    </source>
</evidence>
<dbReference type="RefSeq" id="WP_013125022.1">
    <property type="nucleotide sequence ID" value="NC_014158.1"/>
</dbReference>
<dbReference type="SUPFAM" id="SSF52743">
    <property type="entry name" value="Subtilisin-like"/>
    <property type="match status" value="1"/>
</dbReference>
<evidence type="ECO:0000256" key="2">
    <source>
        <dbReference type="ARBA" id="ARBA00011073"/>
    </source>
</evidence>
<keyword evidence="3" id="KW-1003">Cell membrane</keyword>
<evidence type="ECO:0000256" key="6">
    <source>
        <dbReference type="ARBA" id="ARBA00022729"/>
    </source>
</evidence>
<organism evidence="15 16">
    <name type="scientific">Tsukamurella paurometabola (strain ATCC 8368 / DSM 20162 / CCUG 35730 / CIP 100753 / JCM 10117 / KCTC 9821 / NBRC 16120 / NCIMB 702349 / NCTC 13040)</name>
    <name type="common">Corynebacterium paurometabolum</name>
    <dbReference type="NCBI Taxonomy" id="521096"/>
    <lineage>
        <taxon>Bacteria</taxon>
        <taxon>Bacillati</taxon>
        <taxon>Actinomycetota</taxon>
        <taxon>Actinomycetes</taxon>
        <taxon>Mycobacteriales</taxon>
        <taxon>Tsukamurellaceae</taxon>
        <taxon>Tsukamurella</taxon>
    </lineage>
</organism>
<dbReference type="PRINTS" id="PR00723">
    <property type="entry name" value="SUBTILISIN"/>
</dbReference>
<evidence type="ECO:0000256" key="10">
    <source>
        <dbReference type="ARBA" id="ARBA00023136"/>
    </source>
</evidence>
<feature type="region of interest" description="Disordered" evidence="12">
    <location>
        <begin position="253"/>
        <end position="284"/>
    </location>
</feature>
<dbReference type="InterPro" id="IPR000209">
    <property type="entry name" value="Peptidase_S8/S53_dom"/>
</dbReference>
<keyword evidence="10 13" id="KW-0472">Membrane</keyword>
<accession>D5URC3</accession>
<dbReference type="HOGENOM" id="CLU_011263_13_1_11"/>
<comment type="caution">
    <text evidence="11">Lacks conserved residue(s) required for the propagation of feature annotation.</text>
</comment>
<evidence type="ECO:0000256" key="11">
    <source>
        <dbReference type="PROSITE-ProRule" id="PRU01240"/>
    </source>
</evidence>
<dbReference type="GO" id="GO:0004252">
    <property type="term" value="F:serine-type endopeptidase activity"/>
    <property type="evidence" value="ECO:0007669"/>
    <property type="project" value="InterPro"/>
</dbReference>
<dbReference type="Pfam" id="PF00082">
    <property type="entry name" value="Peptidase_S8"/>
    <property type="match status" value="1"/>
</dbReference>
<evidence type="ECO:0000256" key="9">
    <source>
        <dbReference type="ARBA" id="ARBA00022989"/>
    </source>
</evidence>
<dbReference type="InterPro" id="IPR023834">
    <property type="entry name" value="T7SS_pept_S8A_mycosin"/>
</dbReference>
<dbReference type="Proteomes" id="UP000001213">
    <property type="component" value="Chromosome"/>
</dbReference>
<dbReference type="InterPro" id="IPR036852">
    <property type="entry name" value="Peptidase_S8/S53_dom_sf"/>
</dbReference>
<comment type="similarity">
    <text evidence="2 11">Belongs to the peptidase S8 family.</text>
</comment>
<dbReference type="PANTHER" id="PTHR42884">
    <property type="entry name" value="PROPROTEIN CONVERTASE SUBTILISIN/KEXIN-RELATED"/>
    <property type="match status" value="1"/>
</dbReference>
<keyword evidence="7" id="KW-0378">Hydrolase</keyword>
<keyword evidence="9 13" id="KW-1133">Transmembrane helix</keyword>
<evidence type="ECO:0000256" key="4">
    <source>
        <dbReference type="ARBA" id="ARBA00022670"/>
    </source>
</evidence>
<evidence type="ECO:0000256" key="8">
    <source>
        <dbReference type="ARBA" id="ARBA00022825"/>
    </source>
</evidence>
<feature type="domain" description="Peptidase S8/S53" evidence="14">
    <location>
        <begin position="96"/>
        <end position="405"/>
    </location>
</feature>
<evidence type="ECO:0000313" key="15">
    <source>
        <dbReference type="EMBL" id="ADG76976.1"/>
    </source>
</evidence>
<gene>
    <name evidence="15" type="ordered locus">Tpau_0333</name>
</gene>
<dbReference type="EMBL" id="CP001966">
    <property type="protein sequence ID" value="ADG76976.1"/>
    <property type="molecule type" value="Genomic_DNA"/>
</dbReference>
<keyword evidence="6" id="KW-0732">Signal</keyword>
<dbReference type="eggNOG" id="COG1404">
    <property type="taxonomic scope" value="Bacteria"/>
</dbReference>
<keyword evidence="5 13" id="KW-0812">Transmembrane</keyword>
<dbReference type="InterPro" id="IPR015500">
    <property type="entry name" value="Peptidase_S8_subtilisin-rel"/>
</dbReference>
<reference evidence="15 16" key="2">
    <citation type="journal article" date="2011" name="Stand. Genomic Sci.">
        <title>Complete genome sequence of Tsukamurella paurometabola type strain (no. 33).</title>
        <authorList>
            <person name="Munk A.C."/>
            <person name="Lapidus A."/>
            <person name="Lucas S."/>
            <person name="Nolan M."/>
            <person name="Tice H."/>
            <person name="Cheng J.F."/>
            <person name="Del Rio T.G."/>
            <person name="Goodwin L."/>
            <person name="Pitluck S."/>
            <person name="Liolios K."/>
            <person name="Huntemann M."/>
            <person name="Ivanova N."/>
            <person name="Mavromatis K."/>
            <person name="Mikhailova N."/>
            <person name="Pati A."/>
            <person name="Chen A."/>
            <person name="Palaniappan K."/>
            <person name="Tapia R."/>
            <person name="Han C."/>
            <person name="Land M."/>
            <person name="Hauser L."/>
            <person name="Chang Y.J."/>
            <person name="Jeffries C.D."/>
            <person name="Brettin T."/>
            <person name="Yasawong M."/>
            <person name="Brambilla E.M."/>
            <person name="Rohde M."/>
            <person name="Sikorski J."/>
            <person name="Goker M."/>
            <person name="Detter J.C."/>
            <person name="Woyke T."/>
            <person name="Bristow J."/>
            <person name="Eisen J.A."/>
            <person name="Markowitz V."/>
            <person name="Hugenholtz P."/>
            <person name="Kyrpides N.C."/>
            <person name="Klenk H.P."/>
        </authorList>
    </citation>
    <scope>NUCLEOTIDE SEQUENCE [LARGE SCALE GENOMIC DNA]</scope>
    <source>
        <strain evidence="16">ATCC 8368 / DSM 20162 / CCUG 35730 / CIP 100753 / JCM 10117 / KCTC 9821 / NBRC 16120 / NCIMB 702349 / NCTC 13040</strain>
    </source>
</reference>
<dbReference type="STRING" id="521096.Tpau_0333"/>
<dbReference type="MEROPS" id="S08.131"/>
<evidence type="ECO:0000256" key="1">
    <source>
        <dbReference type="ARBA" id="ARBA00004162"/>
    </source>
</evidence>
<keyword evidence="4" id="KW-0645">Protease</keyword>
<dbReference type="NCBIfam" id="TIGR03921">
    <property type="entry name" value="T7SS_mycosin"/>
    <property type="match status" value="1"/>
</dbReference>
<evidence type="ECO:0000313" key="16">
    <source>
        <dbReference type="Proteomes" id="UP000001213"/>
    </source>
</evidence>
<dbReference type="GO" id="GO:0016485">
    <property type="term" value="P:protein processing"/>
    <property type="evidence" value="ECO:0007669"/>
    <property type="project" value="TreeGrafter"/>
</dbReference>
<dbReference type="KEGG" id="tpr:Tpau_0333"/>
<evidence type="ECO:0000256" key="7">
    <source>
        <dbReference type="ARBA" id="ARBA00022801"/>
    </source>
</evidence>
<evidence type="ECO:0000256" key="13">
    <source>
        <dbReference type="SAM" id="Phobius"/>
    </source>
</evidence>
<sequence length="480" mass="48591">MLASTRSLATRAAAAVAVGAIVALLGGTVPPQALAVVPPVADIGGAPPDTDGPERPLRYNNPRCVEPGVLPNSNLAAAPAPSTTLRIDEAQRFSTGAGVTVAVLSTGVRPQARLRALDGAGDNMNPADRGLLDCDSTGTLVAGIVGAQPAVGDGFVGVAPDSRVMSIRVDSTAFALQNSPADNDDPNASRAAVTARSIARAVVRAANRGARVIVIPEPVCMAADAQFRQREIGGAVGYATQVKDALFVVGAGATDRNGGNTGANTCKPNPDPDPGSPDDPRGWRRVSTVATPNWFDGQVLSVGATTAEGSPLPGSLNGPWLDVAAPGAGLVSLSSRGGDGVVNALPADRTLVPFAGPEFAAAYVAGTAALVRSRYPQMRAKDVAARIVATAHAPGRGTDNKVGRGLIDPVAALTAKVPEEGVDIDVQSVEKLLVPAPPPSPDTRPRRTAALVAGVGLIVVVLVAGVVAALRPRRTGKRRS</sequence>
<evidence type="ECO:0000256" key="3">
    <source>
        <dbReference type="ARBA" id="ARBA00022475"/>
    </source>
</evidence>